<evidence type="ECO:0000313" key="1">
    <source>
        <dbReference type="EMBL" id="PAX51854.1"/>
    </source>
</evidence>
<dbReference type="EMBL" id="NTFS01000322">
    <property type="protein sequence ID" value="PAX51854.1"/>
    <property type="molecule type" value="Genomic_DNA"/>
</dbReference>
<dbReference type="AlphaFoldDB" id="A0A2A2TDM7"/>
<accession>A0A2A2TDM7</accession>
<organism evidence="1 2">
    <name type="scientific">Brunnivagina elsteri CCALA 953</name>
    <dbReference type="NCBI Taxonomy" id="987040"/>
    <lineage>
        <taxon>Bacteria</taxon>
        <taxon>Bacillati</taxon>
        <taxon>Cyanobacteriota</taxon>
        <taxon>Cyanophyceae</taxon>
        <taxon>Nostocales</taxon>
        <taxon>Calotrichaceae</taxon>
        <taxon>Brunnivagina</taxon>
    </lineage>
</organism>
<keyword evidence="2" id="KW-1185">Reference proteome</keyword>
<proteinExistence type="predicted"/>
<comment type="caution">
    <text evidence="1">The sequence shown here is derived from an EMBL/GenBank/DDBJ whole genome shotgun (WGS) entry which is preliminary data.</text>
</comment>
<sequence>MDRVKPVVLPTSVWDTDNLGDLVAEGALHSDDLSLHAVAEAQREEYLRLSREWDEKMEDYWNSIDWEDFKI</sequence>
<dbReference type="RefSeq" id="WP_095723822.1">
    <property type="nucleotide sequence ID" value="NZ_NTFS01000322.1"/>
</dbReference>
<dbReference type="OrthoDB" id="516062at2"/>
<name>A0A2A2TDM7_9CYAN</name>
<reference evidence="1 2" key="1">
    <citation type="submission" date="2017-08" db="EMBL/GenBank/DDBJ databases">
        <title>Draft genome sequence of filamentous cyanobacterium Calothrix elsteri CCALA 953.</title>
        <authorList>
            <person name="Gagunashvili A.N."/>
            <person name="Elster J."/>
            <person name="Andresson O.S."/>
        </authorList>
    </citation>
    <scope>NUCLEOTIDE SEQUENCE [LARGE SCALE GENOMIC DNA]</scope>
    <source>
        <strain evidence="1 2">CCALA 953</strain>
    </source>
</reference>
<gene>
    <name evidence="1" type="ORF">CK510_22545</name>
</gene>
<protein>
    <submittedName>
        <fullName evidence="1">Uncharacterized protein</fullName>
    </submittedName>
</protein>
<dbReference type="Proteomes" id="UP000218238">
    <property type="component" value="Unassembled WGS sequence"/>
</dbReference>
<evidence type="ECO:0000313" key="2">
    <source>
        <dbReference type="Proteomes" id="UP000218238"/>
    </source>
</evidence>